<gene>
    <name evidence="6" type="ORF">FOMPIDRAFT_1025781</name>
</gene>
<keyword evidence="4" id="KW-0732">Signal</keyword>
<evidence type="ECO:0000259" key="5">
    <source>
        <dbReference type="Pfam" id="PF01975"/>
    </source>
</evidence>
<protein>
    <recommendedName>
        <fullName evidence="5">Survival protein SurE-like phosphatase/nucleotidase domain-containing protein</fullName>
    </recommendedName>
</protein>
<dbReference type="SUPFAM" id="SSF64167">
    <property type="entry name" value="SurE-like"/>
    <property type="match status" value="1"/>
</dbReference>
<evidence type="ECO:0000313" key="6">
    <source>
        <dbReference type="EMBL" id="EPS95478.1"/>
    </source>
</evidence>
<dbReference type="Gene3D" id="3.40.1210.10">
    <property type="entry name" value="Survival protein SurE-like phosphatase/nucleotidase"/>
    <property type="match status" value="1"/>
</dbReference>
<dbReference type="GO" id="GO:0046872">
    <property type="term" value="F:metal ion binding"/>
    <property type="evidence" value="ECO:0007669"/>
    <property type="project" value="UniProtKB-KW"/>
</dbReference>
<dbReference type="Pfam" id="PF01975">
    <property type="entry name" value="SurE"/>
    <property type="match status" value="1"/>
</dbReference>
<feature type="signal peptide" evidence="4">
    <location>
        <begin position="1"/>
        <end position="20"/>
    </location>
</feature>
<sequence length="310" mass="32183">MPYKTLAFLGLALTVTTVSAQNIVIADDDGWATAQIRAQYESLSSAGYNVVLSCPALNQSGKGSSSTTPEPLTEPCEFDTCPVGSPAEGYDASDPQLNYVNGYPADAAQFGVEELGPKFFGGSAPDFLVSGPNIGTNLNLITQFSGTVGAASTAAKLGVPAAAFSGTSGSQVSYTTLSSDPNATSTLAAHVYASLTTHFVQTLLSAAPDLQPASILPNGTILNVNYPSIDDCPEESDYKWIFSRNLWNPLATDVETCGSTHLPDEASVLYKDGCYVSVSVLKSSSKSDAGKEAQAEVLGKLQGLPLSCLP</sequence>
<dbReference type="EMBL" id="KE504206">
    <property type="protein sequence ID" value="EPS95478.1"/>
    <property type="molecule type" value="Genomic_DNA"/>
</dbReference>
<evidence type="ECO:0000313" key="7">
    <source>
        <dbReference type="Proteomes" id="UP000015241"/>
    </source>
</evidence>
<organism evidence="6 7">
    <name type="scientific">Fomitopsis schrenkii</name>
    <name type="common">Brown rot fungus</name>
    <dbReference type="NCBI Taxonomy" id="2126942"/>
    <lineage>
        <taxon>Eukaryota</taxon>
        <taxon>Fungi</taxon>
        <taxon>Dikarya</taxon>
        <taxon>Basidiomycota</taxon>
        <taxon>Agaricomycotina</taxon>
        <taxon>Agaricomycetes</taxon>
        <taxon>Polyporales</taxon>
        <taxon>Fomitopsis</taxon>
    </lineage>
</organism>
<feature type="chain" id="PRO_5004550136" description="Survival protein SurE-like phosphatase/nucleotidase domain-containing protein" evidence="4">
    <location>
        <begin position="21"/>
        <end position="310"/>
    </location>
</feature>
<dbReference type="Proteomes" id="UP000015241">
    <property type="component" value="Unassembled WGS sequence"/>
</dbReference>
<keyword evidence="3" id="KW-0378">Hydrolase</keyword>
<dbReference type="HOGENOM" id="CLU_045192_0_1_1"/>
<keyword evidence="2" id="KW-0479">Metal-binding</keyword>
<dbReference type="PANTHER" id="PTHR30457:SF0">
    <property type="entry name" value="PHOSPHATASE, PUTATIVE (AFU_ORTHOLOGUE AFUA_4G01070)-RELATED"/>
    <property type="match status" value="1"/>
</dbReference>
<evidence type="ECO:0000256" key="4">
    <source>
        <dbReference type="SAM" id="SignalP"/>
    </source>
</evidence>
<evidence type="ECO:0000256" key="1">
    <source>
        <dbReference type="ARBA" id="ARBA00011062"/>
    </source>
</evidence>
<dbReference type="OrthoDB" id="4018688at2759"/>
<dbReference type="eggNOG" id="ENOG502RXS5">
    <property type="taxonomic scope" value="Eukaryota"/>
</dbReference>
<evidence type="ECO:0000256" key="3">
    <source>
        <dbReference type="ARBA" id="ARBA00022801"/>
    </source>
</evidence>
<dbReference type="InterPro" id="IPR030048">
    <property type="entry name" value="SurE"/>
</dbReference>
<keyword evidence="7" id="KW-1185">Reference proteome</keyword>
<proteinExistence type="inferred from homology"/>
<dbReference type="AlphaFoldDB" id="S8DWC9"/>
<accession>S8DWC9</accession>
<comment type="similarity">
    <text evidence="1">Belongs to the SurE nucleotidase family.</text>
</comment>
<dbReference type="InterPro" id="IPR002828">
    <property type="entry name" value="SurE-like_Pase/nucleotidase"/>
</dbReference>
<reference evidence="6 7" key="1">
    <citation type="journal article" date="2012" name="Science">
        <title>The Paleozoic origin of enzymatic lignin decomposition reconstructed from 31 fungal genomes.</title>
        <authorList>
            <person name="Floudas D."/>
            <person name="Binder M."/>
            <person name="Riley R."/>
            <person name="Barry K."/>
            <person name="Blanchette R.A."/>
            <person name="Henrissat B."/>
            <person name="Martinez A.T."/>
            <person name="Otillar R."/>
            <person name="Spatafora J.W."/>
            <person name="Yadav J.S."/>
            <person name="Aerts A."/>
            <person name="Benoit I."/>
            <person name="Boyd A."/>
            <person name="Carlson A."/>
            <person name="Copeland A."/>
            <person name="Coutinho P.M."/>
            <person name="de Vries R.P."/>
            <person name="Ferreira P."/>
            <person name="Findley K."/>
            <person name="Foster B."/>
            <person name="Gaskell J."/>
            <person name="Glotzer D."/>
            <person name="Gorecki P."/>
            <person name="Heitman J."/>
            <person name="Hesse C."/>
            <person name="Hori C."/>
            <person name="Igarashi K."/>
            <person name="Jurgens J.A."/>
            <person name="Kallen N."/>
            <person name="Kersten P."/>
            <person name="Kohler A."/>
            <person name="Kuees U."/>
            <person name="Kumar T.K.A."/>
            <person name="Kuo A."/>
            <person name="LaButti K."/>
            <person name="Larrondo L.F."/>
            <person name="Lindquist E."/>
            <person name="Ling A."/>
            <person name="Lombard V."/>
            <person name="Lucas S."/>
            <person name="Lundell T."/>
            <person name="Martin R."/>
            <person name="McLaughlin D.J."/>
            <person name="Morgenstern I."/>
            <person name="Morin E."/>
            <person name="Murat C."/>
            <person name="Nagy L.G."/>
            <person name="Nolan M."/>
            <person name="Ohm R.A."/>
            <person name="Patyshakuliyeva A."/>
            <person name="Rokas A."/>
            <person name="Ruiz-Duenas F.J."/>
            <person name="Sabat G."/>
            <person name="Salamov A."/>
            <person name="Samejima M."/>
            <person name="Schmutz J."/>
            <person name="Slot J.C."/>
            <person name="St John F."/>
            <person name="Stenlid J."/>
            <person name="Sun H."/>
            <person name="Sun S."/>
            <person name="Syed K."/>
            <person name="Tsang A."/>
            <person name="Wiebenga A."/>
            <person name="Young D."/>
            <person name="Pisabarro A."/>
            <person name="Eastwood D.C."/>
            <person name="Martin F."/>
            <person name="Cullen D."/>
            <person name="Grigoriev I.V."/>
            <person name="Hibbett D.S."/>
        </authorList>
    </citation>
    <scope>NUCLEOTIDE SEQUENCE</scope>
    <source>
        <strain evidence="7">FP-58527</strain>
    </source>
</reference>
<dbReference type="GO" id="GO:0008252">
    <property type="term" value="F:nucleotidase activity"/>
    <property type="evidence" value="ECO:0007669"/>
    <property type="project" value="InterPro"/>
</dbReference>
<name>S8DWC9_FOMSC</name>
<dbReference type="InterPro" id="IPR036523">
    <property type="entry name" value="SurE-like_sf"/>
</dbReference>
<dbReference type="STRING" id="743788.S8DWC9"/>
<dbReference type="InParanoid" id="S8DWC9"/>
<evidence type="ECO:0000256" key="2">
    <source>
        <dbReference type="ARBA" id="ARBA00022723"/>
    </source>
</evidence>
<dbReference type="PANTHER" id="PTHR30457">
    <property type="entry name" value="5'-NUCLEOTIDASE SURE"/>
    <property type="match status" value="1"/>
</dbReference>
<feature type="domain" description="Survival protein SurE-like phosphatase/nucleotidase" evidence="5">
    <location>
        <begin position="23"/>
        <end position="232"/>
    </location>
</feature>